<reference evidence="2" key="1">
    <citation type="submission" date="2022-07" db="EMBL/GenBank/DDBJ databases">
        <authorList>
            <person name="Trinca V."/>
            <person name="Uliana J.V.C."/>
            <person name="Torres T.T."/>
            <person name="Ward R.J."/>
            <person name="Monesi N."/>
        </authorList>
    </citation>
    <scope>NUCLEOTIDE SEQUENCE</scope>
    <source>
        <strain evidence="2">HSMRA1968</strain>
        <tissue evidence="2">Whole embryos</tissue>
    </source>
</reference>
<dbReference type="Proteomes" id="UP001151699">
    <property type="component" value="Chromosome A"/>
</dbReference>
<feature type="non-terminal residue" evidence="2">
    <location>
        <position position="1"/>
    </location>
</feature>
<keyword evidence="3" id="KW-1185">Reference proteome</keyword>
<comment type="caution">
    <text evidence="2">The sequence shown here is derived from an EMBL/GenBank/DDBJ whole genome shotgun (WGS) entry which is preliminary data.</text>
</comment>
<gene>
    <name evidence="2" type="ORF">Bhyg_02296</name>
</gene>
<feature type="compositionally biased region" description="Low complexity" evidence="1">
    <location>
        <begin position="26"/>
        <end position="38"/>
    </location>
</feature>
<evidence type="ECO:0000256" key="1">
    <source>
        <dbReference type="SAM" id="MobiDB-lite"/>
    </source>
</evidence>
<feature type="non-terminal residue" evidence="2">
    <location>
        <position position="174"/>
    </location>
</feature>
<evidence type="ECO:0000313" key="2">
    <source>
        <dbReference type="EMBL" id="KAJ6647076.1"/>
    </source>
</evidence>
<accession>A0A9Q0NCD8</accession>
<feature type="region of interest" description="Disordered" evidence="1">
    <location>
        <begin position="1"/>
        <end position="45"/>
    </location>
</feature>
<evidence type="ECO:0000313" key="3">
    <source>
        <dbReference type="Proteomes" id="UP001151699"/>
    </source>
</evidence>
<proteinExistence type="predicted"/>
<dbReference type="EMBL" id="WJQU01000001">
    <property type="protein sequence ID" value="KAJ6647076.1"/>
    <property type="molecule type" value="Genomic_DNA"/>
</dbReference>
<feature type="compositionally biased region" description="Polar residues" evidence="1">
    <location>
        <begin position="8"/>
        <end position="25"/>
    </location>
</feature>
<protein>
    <submittedName>
        <fullName evidence="2">Uncharacterized protein</fullName>
    </submittedName>
</protein>
<organism evidence="2 3">
    <name type="scientific">Pseudolycoriella hygida</name>
    <dbReference type="NCBI Taxonomy" id="35572"/>
    <lineage>
        <taxon>Eukaryota</taxon>
        <taxon>Metazoa</taxon>
        <taxon>Ecdysozoa</taxon>
        <taxon>Arthropoda</taxon>
        <taxon>Hexapoda</taxon>
        <taxon>Insecta</taxon>
        <taxon>Pterygota</taxon>
        <taxon>Neoptera</taxon>
        <taxon>Endopterygota</taxon>
        <taxon>Diptera</taxon>
        <taxon>Nematocera</taxon>
        <taxon>Sciaroidea</taxon>
        <taxon>Sciaridae</taxon>
        <taxon>Pseudolycoriella</taxon>
    </lineage>
</organism>
<name>A0A9Q0NCD8_9DIPT</name>
<sequence>DSRAMPDVQQSNNSTYVTNNHQSIQPSSSTPNSLMTSSHQHSTATDEAKLNLYQSQHEIVRSIQLPVKVNPVGRPKGSKTTVIGTKRKENNRAAVIAKRLCDNSFTNQAKIRFIQMPDDDQALTLLQWLTKMEKSEIIQGRPREYIHDSARIGTRISIAGLNYVKPQYFDIRNA</sequence>
<dbReference type="AlphaFoldDB" id="A0A9Q0NCD8"/>